<proteinExistence type="predicted"/>
<keyword evidence="1" id="KW-0472">Membrane</keyword>
<feature type="transmembrane region" description="Helical" evidence="1">
    <location>
        <begin position="162"/>
        <end position="183"/>
    </location>
</feature>
<reference evidence="2 3" key="1">
    <citation type="submission" date="2020-11" db="EMBL/GenBank/DDBJ databases">
        <title>Hymenobacter sp.</title>
        <authorList>
            <person name="Kim M.K."/>
        </authorList>
    </citation>
    <scope>NUCLEOTIDE SEQUENCE [LARGE SCALE GENOMIC DNA]</scope>
    <source>
        <strain evidence="2 3">BT594</strain>
    </source>
</reference>
<feature type="transmembrane region" description="Helical" evidence="1">
    <location>
        <begin position="325"/>
        <end position="346"/>
    </location>
</feature>
<feature type="transmembrane region" description="Helical" evidence="1">
    <location>
        <begin position="361"/>
        <end position="380"/>
    </location>
</feature>
<feature type="transmembrane region" description="Helical" evidence="1">
    <location>
        <begin position="265"/>
        <end position="284"/>
    </location>
</feature>
<comment type="caution">
    <text evidence="2">The sequence shown here is derived from an EMBL/GenBank/DDBJ whole genome shotgun (WGS) entry which is preliminary data.</text>
</comment>
<feature type="transmembrane region" description="Helical" evidence="1">
    <location>
        <begin position="392"/>
        <end position="411"/>
    </location>
</feature>
<feature type="transmembrane region" description="Helical" evidence="1">
    <location>
        <begin position="31"/>
        <end position="49"/>
    </location>
</feature>
<sequence>MSARRTIWVSTALVLTAGAYAGLAYATPRPHTVQLLGLLAVAFAGYGALLWARVPLGLGLAAALLLRLLWLPAPPALSDDFYRFRWDGLLVANGYNPFRFRPDELVAPTPAASLPPALAAQLRQLYSQLNSPHYYSVYPPVCQGAFALGARLFPDSEQGFVLVLRLLVLAAEAATTLLLLWLLRQLRLPRTQALWYLLHPLVVVELTGNLHFEALVIALLLGAGALLLRDRWQASAGILGVAVATKLLPLVALPLLVRRLGWRRAVAYGAVCGLTVLALFSPFLTTELLQNIGRSLGLYFRTFEFNASFYYLARALGYWYWGYNKIALIGPALAGAGALGILVLAWRERLPLSGAALPRTLLLVLTLYYLLATVVHPWYLTPLLALSVFTRFRFALVWGALVTLSYATYQTSSYRENPWLLALEYTVVLGVLLLEKPWRPEEPLQD</sequence>
<evidence type="ECO:0000313" key="3">
    <source>
        <dbReference type="Proteomes" id="UP000601099"/>
    </source>
</evidence>
<dbReference type="EMBL" id="JADWYK010000004">
    <property type="protein sequence ID" value="MBG8553695.1"/>
    <property type="molecule type" value="Genomic_DNA"/>
</dbReference>
<keyword evidence="3" id="KW-1185">Reference proteome</keyword>
<organism evidence="2 3">
    <name type="scientific">Hymenobacter guriensis</name>
    <dbReference type="NCBI Taxonomy" id="2793065"/>
    <lineage>
        <taxon>Bacteria</taxon>
        <taxon>Pseudomonadati</taxon>
        <taxon>Bacteroidota</taxon>
        <taxon>Cytophagia</taxon>
        <taxon>Cytophagales</taxon>
        <taxon>Hymenobacteraceae</taxon>
        <taxon>Hymenobacter</taxon>
    </lineage>
</organism>
<name>A0ABS0L139_9BACT</name>
<gene>
    <name evidence="2" type="ORF">I5L79_09060</name>
</gene>
<feature type="transmembrane region" description="Helical" evidence="1">
    <location>
        <begin position="234"/>
        <end position="253"/>
    </location>
</feature>
<dbReference type="Pfam" id="PF26314">
    <property type="entry name" value="MptA_B_family"/>
    <property type="match status" value="1"/>
</dbReference>
<evidence type="ECO:0000256" key="1">
    <source>
        <dbReference type="SAM" id="Phobius"/>
    </source>
</evidence>
<protein>
    <submittedName>
        <fullName evidence="2">DUF2029 domain-containing protein</fullName>
    </submittedName>
</protein>
<accession>A0ABS0L139</accession>
<feature type="transmembrane region" description="Helical" evidence="1">
    <location>
        <begin position="56"/>
        <end position="73"/>
    </location>
</feature>
<evidence type="ECO:0000313" key="2">
    <source>
        <dbReference type="EMBL" id="MBG8553695.1"/>
    </source>
</evidence>
<dbReference type="RefSeq" id="WP_196954714.1">
    <property type="nucleotide sequence ID" value="NZ_JADWYK010000004.1"/>
</dbReference>
<keyword evidence="1" id="KW-1133">Transmembrane helix</keyword>
<keyword evidence="1" id="KW-0812">Transmembrane</keyword>
<dbReference type="Proteomes" id="UP000601099">
    <property type="component" value="Unassembled WGS sequence"/>
</dbReference>
<feature type="transmembrane region" description="Helical" evidence="1">
    <location>
        <begin position="195"/>
        <end position="228"/>
    </location>
</feature>